<comment type="subcellular location">
    <subcellularLocation>
        <location evidence="1">Membrane</location>
    </subcellularLocation>
</comment>
<keyword evidence="2 5" id="KW-0812">Transmembrane</keyword>
<dbReference type="InterPro" id="IPR003599">
    <property type="entry name" value="Ig_sub"/>
</dbReference>
<evidence type="ECO:0000259" key="7">
    <source>
        <dbReference type="PROSITE" id="PS50835"/>
    </source>
</evidence>
<feature type="compositionally biased region" description="Basic and acidic residues" evidence="4">
    <location>
        <begin position="689"/>
        <end position="713"/>
    </location>
</feature>
<evidence type="ECO:0000256" key="2">
    <source>
        <dbReference type="ARBA" id="ARBA00022692"/>
    </source>
</evidence>
<keyword evidence="9" id="KW-1185">Reference proteome</keyword>
<dbReference type="Proteomes" id="UP001558613">
    <property type="component" value="Unassembled WGS sequence"/>
</dbReference>
<comment type="caution">
    <text evidence="8">The sequence shown here is derived from an EMBL/GenBank/DDBJ whole genome shotgun (WGS) entry which is preliminary data.</text>
</comment>
<proteinExistence type="predicted"/>
<dbReference type="SMART" id="SM00409">
    <property type="entry name" value="IG"/>
    <property type="match status" value="6"/>
</dbReference>
<dbReference type="CDD" id="cd05716">
    <property type="entry name" value="IgV_pIgR_like"/>
    <property type="match status" value="2"/>
</dbReference>
<reference evidence="8 9" key="1">
    <citation type="submission" date="2023-09" db="EMBL/GenBank/DDBJ databases">
        <authorList>
            <person name="Wang M."/>
        </authorList>
    </citation>
    <scope>NUCLEOTIDE SEQUENCE [LARGE SCALE GENOMIC DNA]</scope>
    <source>
        <strain evidence="8">GT-2023</strain>
        <tissue evidence="8">Liver</tissue>
    </source>
</reference>
<dbReference type="PROSITE" id="PS50835">
    <property type="entry name" value="IG_LIKE"/>
    <property type="match status" value="3"/>
</dbReference>
<dbReference type="InterPro" id="IPR036179">
    <property type="entry name" value="Ig-like_dom_sf"/>
</dbReference>
<evidence type="ECO:0000256" key="1">
    <source>
        <dbReference type="ARBA" id="ARBA00004370"/>
    </source>
</evidence>
<dbReference type="PANTHER" id="PTHR11860">
    <property type="entry name" value="POLYMERIC-IMMUNOGLOBULIN RECEPTOR"/>
    <property type="match status" value="1"/>
</dbReference>
<feature type="compositionally biased region" description="Polar residues" evidence="4">
    <location>
        <begin position="715"/>
        <end position="734"/>
    </location>
</feature>
<name>A0ABR3NX61_9TELE</name>
<dbReference type="InterPro" id="IPR003598">
    <property type="entry name" value="Ig_sub2"/>
</dbReference>
<feature type="chain" id="PRO_5045988202" description="Ig-like domain-containing protein" evidence="6">
    <location>
        <begin position="21"/>
        <end position="787"/>
    </location>
</feature>
<evidence type="ECO:0000256" key="5">
    <source>
        <dbReference type="SAM" id="Phobius"/>
    </source>
</evidence>
<dbReference type="PANTHER" id="PTHR11860:SF118">
    <property type="entry name" value="CMRF35-LIKE MOLECULE 3-RELATED"/>
    <property type="match status" value="1"/>
</dbReference>
<evidence type="ECO:0000313" key="9">
    <source>
        <dbReference type="Proteomes" id="UP001558613"/>
    </source>
</evidence>
<dbReference type="InterPro" id="IPR013783">
    <property type="entry name" value="Ig-like_fold"/>
</dbReference>
<feature type="domain" description="Ig-like" evidence="7">
    <location>
        <begin position="51"/>
        <end position="104"/>
    </location>
</feature>
<dbReference type="InterPro" id="IPR007110">
    <property type="entry name" value="Ig-like_dom"/>
</dbReference>
<evidence type="ECO:0000256" key="3">
    <source>
        <dbReference type="ARBA" id="ARBA00023136"/>
    </source>
</evidence>
<feature type="signal peptide" evidence="6">
    <location>
        <begin position="1"/>
        <end position="20"/>
    </location>
</feature>
<keyword evidence="5" id="KW-1133">Transmembrane helix</keyword>
<evidence type="ECO:0000256" key="6">
    <source>
        <dbReference type="SAM" id="SignalP"/>
    </source>
</evidence>
<dbReference type="SMART" id="SM00406">
    <property type="entry name" value="IGv"/>
    <property type="match status" value="3"/>
</dbReference>
<feature type="region of interest" description="Disordered" evidence="4">
    <location>
        <begin position="687"/>
        <end position="734"/>
    </location>
</feature>
<evidence type="ECO:0000256" key="4">
    <source>
        <dbReference type="SAM" id="MobiDB-lite"/>
    </source>
</evidence>
<dbReference type="EMBL" id="JAYMGO010000001">
    <property type="protein sequence ID" value="KAL1281499.1"/>
    <property type="molecule type" value="Genomic_DNA"/>
</dbReference>
<dbReference type="Pfam" id="PF07686">
    <property type="entry name" value="V-set"/>
    <property type="match status" value="4"/>
</dbReference>
<protein>
    <recommendedName>
        <fullName evidence="7">Ig-like domain-containing protein</fullName>
    </recommendedName>
</protein>
<keyword evidence="3 5" id="KW-0472">Membrane</keyword>
<feature type="domain" description="Ig-like" evidence="7">
    <location>
        <begin position="346"/>
        <end position="434"/>
    </location>
</feature>
<feature type="transmembrane region" description="Helical" evidence="5">
    <location>
        <begin position="650"/>
        <end position="672"/>
    </location>
</feature>
<sequence>MRAAIIIFITLCLISGQVLCFNVIGCTGGSVMFKCMNSNQRKSYDQYKGKFFCRNRNCTPGISTETQNRWVNNGRFNLYDDENSSFFRVFIRNLSREDDGEYTCGNNQKWSHDVTFVVNNKSSSCGTSVMRAAHIGQTITFQCKYEHGFEKHTKVLYRVNVGPVHVLNSSQSSQSSEEKFILSDSQKDHFSVTIRDISTADDEGVYLCGVERDQSNKRPLKTSITHTTFIKEIHLNVYSQLTSVQVEAYISKPVFIKCKFPQKFKRNKKFIQKDPSEKIPVDEQNQWVLHDKFHMFDDTREGLLNVFISDLTAADEGTYRCGVNIPDDDDLFTEIKLTVNQVDIFPGSSTSSAVVVGESVKLNCSYPEKHKEAKHICKENNEKKICQNISSSEQQRFEFSDSAAGVFTVIISNVRLTDAGVYWCGAETRHKHLTSVSLTNKHQLTLTMPPVIRRKGDSAEMKCPYDANHTKEIKHLCKGQCFTQDAQTIIQSDEDHVKKTNISVKDDTELNLFTVTITDLRAEDAGKYWCAVKDAFNLPIELMIIMKDGITHEASVGGSVSISCKYIRKNNQVFFCRGDQPNICVRDGVRVSSNNSTNGRFSLTDQTSAGVFTVNISNLRAEDSGKYWCGEEHSGSFIFTEVRLDVNRGFPVIAVVSVGLILLALVIVLILIKLKHNKHDIISSTLRRQTGDHETAQEQIQDTRRHSDSDPESTHLYSTVELPTNPSDSQNPLYSTVQLPTTPSDGLLYSSISFQKHGESLSDAAVRFSKEDNHSDYASVNHSVAPK</sequence>
<feature type="domain" description="Ig-like" evidence="7">
    <location>
        <begin position="136"/>
        <end position="225"/>
    </location>
</feature>
<keyword evidence="6" id="KW-0732">Signal</keyword>
<dbReference type="SMART" id="SM00408">
    <property type="entry name" value="IGc2"/>
    <property type="match status" value="4"/>
</dbReference>
<gene>
    <name evidence="8" type="ORF">QQF64_000302</name>
</gene>
<dbReference type="SUPFAM" id="SSF48726">
    <property type="entry name" value="Immunoglobulin"/>
    <property type="match status" value="6"/>
</dbReference>
<dbReference type="InterPro" id="IPR050671">
    <property type="entry name" value="CD300_family_receptors"/>
</dbReference>
<dbReference type="Gene3D" id="2.60.40.10">
    <property type="entry name" value="Immunoglobulins"/>
    <property type="match status" value="6"/>
</dbReference>
<organism evidence="8 9">
    <name type="scientific">Cirrhinus molitorella</name>
    <name type="common">mud carp</name>
    <dbReference type="NCBI Taxonomy" id="172907"/>
    <lineage>
        <taxon>Eukaryota</taxon>
        <taxon>Metazoa</taxon>
        <taxon>Chordata</taxon>
        <taxon>Craniata</taxon>
        <taxon>Vertebrata</taxon>
        <taxon>Euteleostomi</taxon>
        <taxon>Actinopterygii</taxon>
        <taxon>Neopterygii</taxon>
        <taxon>Teleostei</taxon>
        <taxon>Ostariophysi</taxon>
        <taxon>Cypriniformes</taxon>
        <taxon>Cyprinidae</taxon>
        <taxon>Labeoninae</taxon>
        <taxon>Labeonini</taxon>
        <taxon>Cirrhinus</taxon>
    </lineage>
</organism>
<dbReference type="InterPro" id="IPR013106">
    <property type="entry name" value="Ig_V-set"/>
</dbReference>
<evidence type="ECO:0000313" key="8">
    <source>
        <dbReference type="EMBL" id="KAL1281499.1"/>
    </source>
</evidence>
<accession>A0ABR3NX61</accession>